<keyword evidence="3" id="KW-1185">Reference proteome</keyword>
<dbReference type="SUPFAM" id="SSF53474">
    <property type="entry name" value="alpha/beta-Hydrolases"/>
    <property type="match status" value="1"/>
</dbReference>
<dbReference type="AlphaFoldDB" id="A0A2S6NLC1"/>
<gene>
    <name evidence="2" type="ORF">CCS01_05900</name>
</gene>
<name>A0A2S6NLC1_RHOGL</name>
<dbReference type="OrthoDB" id="9798884at2"/>
<reference evidence="2 3" key="1">
    <citation type="journal article" date="2018" name="Arch. Microbiol.">
        <title>New insights into the metabolic potential of the phototrophic purple bacterium Rhodopila globiformis DSM 161(T) from its draft genome sequence and evidence for a vanadium-dependent nitrogenase.</title>
        <authorList>
            <person name="Imhoff J.F."/>
            <person name="Rahn T."/>
            <person name="Kunzel S."/>
            <person name="Neulinger S.C."/>
        </authorList>
    </citation>
    <scope>NUCLEOTIDE SEQUENCE [LARGE SCALE GENOMIC DNA]</scope>
    <source>
        <strain evidence="2 3">DSM 161</strain>
    </source>
</reference>
<feature type="domain" description="Serine aminopeptidase S33" evidence="1">
    <location>
        <begin position="50"/>
        <end position="282"/>
    </location>
</feature>
<comment type="caution">
    <text evidence="2">The sequence shown here is derived from an EMBL/GenBank/DDBJ whole genome shotgun (WGS) entry which is preliminary data.</text>
</comment>
<dbReference type="Gene3D" id="3.40.50.1820">
    <property type="entry name" value="alpha/beta hydrolase"/>
    <property type="match status" value="1"/>
</dbReference>
<dbReference type="InterPro" id="IPR029058">
    <property type="entry name" value="AB_hydrolase_fold"/>
</dbReference>
<sequence>MPPALKFEDFEARLAGTAPSEACVSVRVPAADETDLACEIHRPSGAISDLLVFYHGGGANRRAGYGRLAAGLVRHAPLAVCLVDMRGHGDSGGRRGHAEIPWVIWDDVDCVVSQMTRDFPGVAIHLGGHSSAAGMLLNYRTVHRPRTEVRSLVLLAPEFGYRAGLYRPRDRSHGPFARVRLWPFLLNAFSGGMIGGGLPAVSLNYQGSRLAEEIGCVSRYTVNMALAVTPADPAGQLGQLDLPTWVGIADEDELVDAAKLDAFLARHGPSALRREVIAGTTHLRIIVDAVTPVLAALGLCPGASSPAAEKSSADTPGNC</sequence>
<evidence type="ECO:0000259" key="1">
    <source>
        <dbReference type="Pfam" id="PF12146"/>
    </source>
</evidence>
<dbReference type="EMBL" id="NHRY01000063">
    <property type="protein sequence ID" value="PPQ36029.1"/>
    <property type="molecule type" value="Genomic_DNA"/>
</dbReference>
<evidence type="ECO:0000313" key="3">
    <source>
        <dbReference type="Proteomes" id="UP000239724"/>
    </source>
</evidence>
<dbReference type="InterPro" id="IPR022742">
    <property type="entry name" value="Hydrolase_4"/>
</dbReference>
<dbReference type="Proteomes" id="UP000239724">
    <property type="component" value="Unassembled WGS sequence"/>
</dbReference>
<protein>
    <recommendedName>
        <fullName evidence="1">Serine aminopeptidase S33 domain-containing protein</fullName>
    </recommendedName>
</protein>
<organism evidence="2 3">
    <name type="scientific">Rhodopila globiformis</name>
    <name type="common">Rhodopseudomonas globiformis</name>
    <dbReference type="NCBI Taxonomy" id="1071"/>
    <lineage>
        <taxon>Bacteria</taxon>
        <taxon>Pseudomonadati</taxon>
        <taxon>Pseudomonadota</taxon>
        <taxon>Alphaproteobacteria</taxon>
        <taxon>Acetobacterales</taxon>
        <taxon>Acetobacteraceae</taxon>
        <taxon>Rhodopila</taxon>
    </lineage>
</organism>
<accession>A0A2S6NLC1</accession>
<evidence type="ECO:0000313" key="2">
    <source>
        <dbReference type="EMBL" id="PPQ36029.1"/>
    </source>
</evidence>
<dbReference type="Pfam" id="PF12146">
    <property type="entry name" value="Hydrolase_4"/>
    <property type="match status" value="1"/>
</dbReference>
<proteinExistence type="predicted"/>
<dbReference type="RefSeq" id="WP_104517922.1">
    <property type="nucleotide sequence ID" value="NZ_NHRY01000063.1"/>
</dbReference>